<dbReference type="InterPro" id="IPR052340">
    <property type="entry name" value="RNase_Y/CdgJ"/>
</dbReference>
<dbReference type="AlphaFoldDB" id="A0A932ZSS2"/>
<name>A0A932ZSS2_UNCTE</name>
<evidence type="ECO:0000259" key="1">
    <source>
        <dbReference type="PROSITE" id="PS51833"/>
    </source>
</evidence>
<dbReference type="NCBIfam" id="TIGR00277">
    <property type="entry name" value="HDIG"/>
    <property type="match status" value="1"/>
</dbReference>
<dbReference type="PANTHER" id="PTHR33525:SF3">
    <property type="entry name" value="RIBONUCLEASE Y"/>
    <property type="match status" value="1"/>
</dbReference>
<dbReference type="InterPro" id="IPR013976">
    <property type="entry name" value="HDOD"/>
</dbReference>
<gene>
    <name evidence="2" type="ORF">HY618_03050</name>
</gene>
<evidence type="ECO:0000313" key="3">
    <source>
        <dbReference type="Proteomes" id="UP000752292"/>
    </source>
</evidence>
<organism evidence="2 3">
    <name type="scientific">Tectimicrobiota bacterium</name>
    <dbReference type="NCBI Taxonomy" id="2528274"/>
    <lineage>
        <taxon>Bacteria</taxon>
        <taxon>Pseudomonadati</taxon>
        <taxon>Nitrospinota/Tectimicrobiota group</taxon>
        <taxon>Candidatus Tectimicrobiota</taxon>
    </lineage>
</organism>
<accession>A0A932ZSS2</accession>
<feature type="domain" description="HDOD" evidence="1">
    <location>
        <begin position="1"/>
        <end position="148"/>
    </location>
</feature>
<dbReference type="EMBL" id="JACQRX010000138">
    <property type="protein sequence ID" value="MBI4251412.1"/>
    <property type="molecule type" value="Genomic_DNA"/>
</dbReference>
<dbReference type="InterPro" id="IPR003607">
    <property type="entry name" value="HD/PDEase_dom"/>
</dbReference>
<sequence>GFPSRIETITHAVTIVGIQQLRDLALATSIIQMFRGIPIALLDPKAFWTHSIACGVAARILAAYHQEPNVERFFVAGLLHDIGHLILYRHKAEEAKEALLRCIEGGRILYQVEREVMGTDHAEIGGEMLAFWKLPPSLTEAVRCHHVPSRAGRYPLESSVIHLGDLIANALQMGTSGERHVPPLEPLAWDGLRLSISILSPAILQLERQVSDAVAQFLEDGR</sequence>
<proteinExistence type="predicted"/>
<feature type="non-terminal residue" evidence="2">
    <location>
        <position position="1"/>
    </location>
</feature>
<dbReference type="InterPro" id="IPR006675">
    <property type="entry name" value="HDIG_dom"/>
</dbReference>
<dbReference type="PANTHER" id="PTHR33525">
    <property type="match status" value="1"/>
</dbReference>
<dbReference type="Proteomes" id="UP000752292">
    <property type="component" value="Unassembled WGS sequence"/>
</dbReference>
<comment type="caution">
    <text evidence="2">The sequence shown here is derived from an EMBL/GenBank/DDBJ whole genome shotgun (WGS) entry which is preliminary data.</text>
</comment>
<protein>
    <submittedName>
        <fullName evidence="2">HDOD domain-containing protein</fullName>
    </submittedName>
</protein>
<evidence type="ECO:0000313" key="2">
    <source>
        <dbReference type="EMBL" id="MBI4251412.1"/>
    </source>
</evidence>
<dbReference type="SMART" id="SM00471">
    <property type="entry name" value="HDc"/>
    <property type="match status" value="1"/>
</dbReference>
<reference evidence="2" key="1">
    <citation type="submission" date="2020-07" db="EMBL/GenBank/DDBJ databases">
        <title>Huge and variable diversity of episymbiotic CPR bacteria and DPANN archaea in groundwater ecosystems.</title>
        <authorList>
            <person name="He C.Y."/>
            <person name="Keren R."/>
            <person name="Whittaker M."/>
            <person name="Farag I.F."/>
            <person name="Doudna J."/>
            <person name="Cate J.H.D."/>
            <person name="Banfield J.F."/>
        </authorList>
    </citation>
    <scope>NUCLEOTIDE SEQUENCE</scope>
    <source>
        <strain evidence="2">NC_groundwater_1370_Ag_S-0.2um_69_93</strain>
    </source>
</reference>
<dbReference type="Gene3D" id="1.10.3210.10">
    <property type="entry name" value="Hypothetical protein af1432"/>
    <property type="match status" value="1"/>
</dbReference>
<dbReference type="PROSITE" id="PS51833">
    <property type="entry name" value="HDOD"/>
    <property type="match status" value="1"/>
</dbReference>
<dbReference type="Pfam" id="PF08668">
    <property type="entry name" value="HDOD"/>
    <property type="match status" value="1"/>
</dbReference>
<dbReference type="SUPFAM" id="SSF109604">
    <property type="entry name" value="HD-domain/PDEase-like"/>
    <property type="match status" value="1"/>
</dbReference>
<dbReference type="CDD" id="cd00077">
    <property type="entry name" value="HDc"/>
    <property type="match status" value="1"/>
</dbReference>